<evidence type="ECO:0000256" key="3">
    <source>
        <dbReference type="ARBA" id="ARBA00022692"/>
    </source>
</evidence>
<evidence type="ECO:0000256" key="9">
    <source>
        <dbReference type="RuleBase" id="RU000688"/>
    </source>
</evidence>
<feature type="transmembrane region" description="Helical" evidence="10">
    <location>
        <begin position="337"/>
        <end position="355"/>
    </location>
</feature>
<keyword evidence="7 9" id="KW-0675">Receptor</keyword>
<reference evidence="14" key="1">
    <citation type="submission" date="2025-08" db="UniProtKB">
        <authorList>
            <consortium name="RefSeq"/>
        </authorList>
    </citation>
    <scope>IDENTIFICATION</scope>
    <source>
        <tissue evidence="14">Whole Larva</tissue>
    </source>
</reference>
<feature type="transmembrane region" description="Helical" evidence="10">
    <location>
        <begin position="278"/>
        <end position="300"/>
    </location>
</feature>
<feature type="chain" id="PRO_5046883480" evidence="11">
    <location>
        <begin position="24"/>
        <end position="475"/>
    </location>
</feature>
<keyword evidence="13" id="KW-1185">Reference proteome</keyword>
<dbReference type="Gene3D" id="1.20.1070.10">
    <property type="entry name" value="Rhodopsin 7-helix transmembrane proteins"/>
    <property type="match status" value="1"/>
</dbReference>
<dbReference type="InterPro" id="IPR000611">
    <property type="entry name" value="NPY_rcpt"/>
</dbReference>
<feature type="domain" description="G-protein coupled receptors family 1 profile" evidence="12">
    <location>
        <begin position="122"/>
        <end position="395"/>
    </location>
</feature>
<evidence type="ECO:0000256" key="4">
    <source>
        <dbReference type="ARBA" id="ARBA00022989"/>
    </source>
</evidence>
<dbReference type="PANTHER" id="PTHR45695">
    <property type="entry name" value="LEUCOKININ RECEPTOR-RELATED"/>
    <property type="match status" value="1"/>
</dbReference>
<keyword evidence="6 10" id="KW-0472">Membrane</keyword>
<organism evidence="13 14">
    <name type="scientific">Nicrophorus vespilloides</name>
    <name type="common">Boreal carrion beetle</name>
    <dbReference type="NCBI Taxonomy" id="110193"/>
    <lineage>
        <taxon>Eukaryota</taxon>
        <taxon>Metazoa</taxon>
        <taxon>Ecdysozoa</taxon>
        <taxon>Arthropoda</taxon>
        <taxon>Hexapoda</taxon>
        <taxon>Insecta</taxon>
        <taxon>Pterygota</taxon>
        <taxon>Neoptera</taxon>
        <taxon>Endopterygota</taxon>
        <taxon>Coleoptera</taxon>
        <taxon>Polyphaga</taxon>
        <taxon>Staphyliniformia</taxon>
        <taxon>Silphidae</taxon>
        <taxon>Nicrophorinae</taxon>
        <taxon>Nicrophorus</taxon>
    </lineage>
</organism>
<dbReference type="SUPFAM" id="SSF81321">
    <property type="entry name" value="Family A G protein-coupled receptor-like"/>
    <property type="match status" value="1"/>
</dbReference>
<gene>
    <name evidence="14" type="primary">LOC108565713</name>
</gene>
<evidence type="ECO:0000259" key="12">
    <source>
        <dbReference type="PROSITE" id="PS50262"/>
    </source>
</evidence>
<dbReference type="Proteomes" id="UP000695000">
    <property type="component" value="Unplaced"/>
</dbReference>
<sequence>MMRMLMDFVRAAVFVAMLDVRLGATENWDSNATDSNDLILKYLDKEEDWGLDNNGTVAGTVKSDQRLGNDTDLVYYADSNYTANWTTEEDYLNQIRNFIFPKTWTWVLIVIHCLVFTVGIVGNMLVCIAVYRNHSMRTVTNYFIVNLAIADFLVILFCLAPTVVWDVTLTWFFGIALCKIVLYIQTVSVTVSVLTLTFISIDRWYAICYPLKFRSTTGRAKTAIGIIWFLALLFDIPELVVYTTKQNEMLPIDTIYFTQCEPTWSQATDTFWTALKMLLLYIIPLIFMTVTYYQIIGVLWRSGNANQHTLEVPGRQNTISVNTNTNIESQLRSRIKAAKMLVAVVIMFGVCYFPVHLLSLLRLTSELKNTDTNRAFALMSHWLCYANSAVNPLIYNFMSGKFRKEFRRAIDCCSSSDGQRSYEMNSFYYKSRGDSSMMVRSSRKRDAEMRKLNNSDTEFMIQRRGTRTSVVKIEL</sequence>
<proteinExistence type="inferred from homology"/>
<dbReference type="InterPro" id="IPR017452">
    <property type="entry name" value="GPCR_Rhodpsn_7TM"/>
</dbReference>
<evidence type="ECO:0000256" key="8">
    <source>
        <dbReference type="ARBA" id="ARBA00023224"/>
    </source>
</evidence>
<dbReference type="Pfam" id="PF00001">
    <property type="entry name" value="7tm_1"/>
    <property type="match status" value="1"/>
</dbReference>
<feature type="signal peptide" evidence="11">
    <location>
        <begin position="1"/>
        <end position="23"/>
    </location>
</feature>
<evidence type="ECO:0000256" key="2">
    <source>
        <dbReference type="ARBA" id="ARBA00010663"/>
    </source>
</evidence>
<evidence type="ECO:0000256" key="1">
    <source>
        <dbReference type="ARBA" id="ARBA00004141"/>
    </source>
</evidence>
<name>A0ABM1N1U1_NICVS</name>
<evidence type="ECO:0000256" key="6">
    <source>
        <dbReference type="ARBA" id="ARBA00023136"/>
    </source>
</evidence>
<keyword evidence="5 9" id="KW-0297">G-protein coupled receptor</keyword>
<dbReference type="RefSeq" id="XP_017780791.1">
    <property type="nucleotide sequence ID" value="XM_017925302.1"/>
</dbReference>
<dbReference type="PROSITE" id="PS50262">
    <property type="entry name" value="G_PROTEIN_RECEP_F1_2"/>
    <property type="match status" value="1"/>
</dbReference>
<protein>
    <submittedName>
        <fullName evidence="14">Orexin receptor type 2-like</fullName>
    </submittedName>
</protein>
<evidence type="ECO:0000256" key="7">
    <source>
        <dbReference type="ARBA" id="ARBA00023170"/>
    </source>
</evidence>
<dbReference type="SMART" id="SM01381">
    <property type="entry name" value="7TM_GPCR_Srsx"/>
    <property type="match status" value="1"/>
</dbReference>
<keyword evidence="4 10" id="KW-1133">Transmembrane helix</keyword>
<dbReference type="InterPro" id="IPR000276">
    <property type="entry name" value="GPCR_Rhodpsn"/>
</dbReference>
<dbReference type="PRINTS" id="PR00237">
    <property type="entry name" value="GPCRRHODOPSN"/>
</dbReference>
<keyword evidence="11" id="KW-0732">Signal</keyword>
<keyword evidence="8 9" id="KW-0807">Transducer</keyword>
<comment type="subcellular location">
    <subcellularLocation>
        <location evidence="1">Membrane</location>
        <topology evidence="1">Multi-pass membrane protein</topology>
    </subcellularLocation>
</comment>
<evidence type="ECO:0000256" key="10">
    <source>
        <dbReference type="SAM" id="Phobius"/>
    </source>
</evidence>
<dbReference type="PANTHER" id="PTHR45695:SF15">
    <property type="entry name" value="OPSIN RH2"/>
    <property type="match status" value="1"/>
</dbReference>
<feature type="transmembrane region" description="Helical" evidence="10">
    <location>
        <begin position="171"/>
        <end position="201"/>
    </location>
</feature>
<dbReference type="GeneID" id="108565713"/>
<evidence type="ECO:0000313" key="13">
    <source>
        <dbReference type="Proteomes" id="UP000695000"/>
    </source>
</evidence>
<evidence type="ECO:0000256" key="11">
    <source>
        <dbReference type="SAM" id="SignalP"/>
    </source>
</evidence>
<feature type="transmembrane region" description="Helical" evidence="10">
    <location>
        <begin position="143"/>
        <end position="165"/>
    </location>
</feature>
<accession>A0ABM1N1U1</accession>
<feature type="transmembrane region" description="Helical" evidence="10">
    <location>
        <begin position="106"/>
        <end position="131"/>
    </location>
</feature>
<feature type="transmembrane region" description="Helical" evidence="10">
    <location>
        <begin position="222"/>
        <end position="242"/>
    </location>
</feature>
<comment type="similarity">
    <text evidence="2 9">Belongs to the G-protein coupled receptor 1 family.</text>
</comment>
<dbReference type="PRINTS" id="PR01012">
    <property type="entry name" value="NRPEPTIDEYR"/>
</dbReference>
<dbReference type="PROSITE" id="PS00237">
    <property type="entry name" value="G_PROTEIN_RECEP_F1_1"/>
    <property type="match status" value="1"/>
</dbReference>
<keyword evidence="3 9" id="KW-0812">Transmembrane</keyword>
<evidence type="ECO:0000256" key="5">
    <source>
        <dbReference type="ARBA" id="ARBA00023040"/>
    </source>
</evidence>
<evidence type="ECO:0000313" key="14">
    <source>
        <dbReference type="RefSeq" id="XP_017780791.1"/>
    </source>
</evidence>
<feature type="transmembrane region" description="Helical" evidence="10">
    <location>
        <begin position="375"/>
        <end position="398"/>
    </location>
</feature>